<dbReference type="GO" id="GO:0016787">
    <property type="term" value="F:hydrolase activity"/>
    <property type="evidence" value="ECO:0007669"/>
    <property type="project" value="UniProtKB-KW"/>
</dbReference>
<protein>
    <submittedName>
        <fullName evidence="2">Alpha/beta hydrolase</fullName>
    </submittedName>
</protein>
<evidence type="ECO:0000313" key="2">
    <source>
        <dbReference type="EMBL" id="GAA3287284.1"/>
    </source>
</evidence>
<dbReference type="Pfam" id="PF00561">
    <property type="entry name" value="Abhydrolase_1"/>
    <property type="match status" value="1"/>
</dbReference>
<comment type="caution">
    <text evidence="2">The sequence shown here is derived from an EMBL/GenBank/DDBJ whole genome shotgun (WGS) entry which is preliminary data.</text>
</comment>
<keyword evidence="3" id="KW-1185">Reference proteome</keyword>
<name>A0ABP6RGT7_9MICC</name>
<dbReference type="EMBL" id="BAAAYG010000010">
    <property type="protein sequence ID" value="GAA3287284.1"/>
    <property type="molecule type" value="Genomic_DNA"/>
</dbReference>
<keyword evidence="2" id="KW-0378">Hydrolase</keyword>
<sequence>MQLHQGTVAVAGATLHYETCGQGPPLLLIQGGISEAGATRQFAGELARRHQVISYDRRGLSRSPASSEVPVSMRRHADDASAVLAELTARPAVVIGASIGALIGLHLAVDHPGQVDTLIAHEPPMTAVVADAEREAGLDAVAELARSDVFAAIGHMASLAGPQPTPQDGARPEEPVGDVREHLTWFFAHDFPAVRSAALDADAVRTVPETTRIVPTGGADNPHRWERRCAAELATALDRDLVELSGGHNGFVSHPWATAAEVTRLLREDRRSTSADAE</sequence>
<dbReference type="Gene3D" id="3.40.50.1820">
    <property type="entry name" value="alpha/beta hydrolase"/>
    <property type="match status" value="1"/>
</dbReference>
<reference evidence="3" key="1">
    <citation type="journal article" date="2019" name="Int. J. Syst. Evol. Microbiol.">
        <title>The Global Catalogue of Microorganisms (GCM) 10K type strain sequencing project: providing services to taxonomists for standard genome sequencing and annotation.</title>
        <authorList>
            <consortium name="The Broad Institute Genomics Platform"/>
            <consortium name="The Broad Institute Genome Sequencing Center for Infectious Disease"/>
            <person name="Wu L."/>
            <person name="Ma J."/>
        </authorList>
    </citation>
    <scope>NUCLEOTIDE SEQUENCE [LARGE SCALE GENOMIC DNA]</scope>
    <source>
        <strain evidence="3">JCM 11483</strain>
    </source>
</reference>
<organism evidence="2 3">
    <name type="scientific">Nesterenkonia halobia</name>
    <dbReference type="NCBI Taxonomy" id="37922"/>
    <lineage>
        <taxon>Bacteria</taxon>
        <taxon>Bacillati</taxon>
        <taxon>Actinomycetota</taxon>
        <taxon>Actinomycetes</taxon>
        <taxon>Micrococcales</taxon>
        <taxon>Micrococcaceae</taxon>
        <taxon>Nesterenkonia</taxon>
    </lineage>
</organism>
<dbReference type="PANTHER" id="PTHR43433:SF5">
    <property type="entry name" value="AB HYDROLASE-1 DOMAIN-CONTAINING PROTEIN"/>
    <property type="match status" value="1"/>
</dbReference>
<evidence type="ECO:0000259" key="1">
    <source>
        <dbReference type="Pfam" id="PF00561"/>
    </source>
</evidence>
<dbReference type="InterPro" id="IPR050471">
    <property type="entry name" value="AB_hydrolase"/>
</dbReference>
<dbReference type="InterPro" id="IPR000073">
    <property type="entry name" value="AB_hydrolase_1"/>
</dbReference>
<proteinExistence type="predicted"/>
<dbReference type="PANTHER" id="PTHR43433">
    <property type="entry name" value="HYDROLASE, ALPHA/BETA FOLD FAMILY PROTEIN"/>
    <property type="match status" value="1"/>
</dbReference>
<dbReference type="SUPFAM" id="SSF53474">
    <property type="entry name" value="alpha/beta-Hydrolases"/>
    <property type="match status" value="1"/>
</dbReference>
<gene>
    <name evidence="2" type="ORF">GCM10020260_23590</name>
</gene>
<dbReference type="Proteomes" id="UP001501736">
    <property type="component" value="Unassembled WGS sequence"/>
</dbReference>
<evidence type="ECO:0000313" key="3">
    <source>
        <dbReference type="Proteomes" id="UP001501736"/>
    </source>
</evidence>
<feature type="domain" description="AB hydrolase-1" evidence="1">
    <location>
        <begin position="24"/>
        <end position="150"/>
    </location>
</feature>
<dbReference type="InterPro" id="IPR029058">
    <property type="entry name" value="AB_hydrolase_fold"/>
</dbReference>
<accession>A0ABP6RGT7</accession>
<dbReference type="RefSeq" id="WP_344721611.1">
    <property type="nucleotide sequence ID" value="NZ_BAAAYG010000010.1"/>
</dbReference>